<dbReference type="EMBL" id="CAUYUE010000009">
    <property type="protein sequence ID" value="CAK0783973.1"/>
    <property type="molecule type" value="Genomic_DNA"/>
</dbReference>
<evidence type="ECO:0000313" key="2">
    <source>
        <dbReference type="EMBL" id="CAK0783973.1"/>
    </source>
</evidence>
<dbReference type="InterPro" id="IPR000717">
    <property type="entry name" value="PCI_dom"/>
</dbReference>
<dbReference type="InterPro" id="IPR045114">
    <property type="entry name" value="Csn12-like"/>
</dbReference>
<evidence type="ECO:0000313" key="3">
    <source>
        <dbReference type="Proteomes" id="UP001314263"/>
    </source>
</evidence>
<dbReference type="InterPro" id="IPR036388">
    <property type="entry name" value="WH-like_DNA-bd_sf"/>
</dbReference>
<dbReference type="Proteomes" id="UP001314263">
    <property type="component" value="Unassembled WGS sequence"/>
</dbReference>
<protein>
    <recommendedName>
        <fullName evidence="1">PCI domain-containing protein</fullName>
    </recommendedName>
</protein>
<dbReference type="SMART" id="SM00753">
    <property type="entry name" value="PAM"/>
    <property type="match status" value="1"/>
</dbReference>
<gene>
    <name evidence="2" type="ORF">CVIRNUC_007176</name>
</gene>
<sequence length="415" mass="47086">MSGSLNAFLTALASTVTYQRGEELRKLLSVSNQHALEAVRQRSRGMPGWDANGMVREEMRRYSLRGSGWDDIFAQHCTALGALLAGRAVDAYAQLVAYTQPFLKLFREDKDAWLVPVMCGMVHNLRDVARQADAETRRSGKSSDALDNCGTLMQSCFRTALQATGNKEKKLALLEIINTLFKVYFQLNTLRLCKTLINAVASKQFLEFDMFPASQRVTYRYFTGRLNIFDEKYQEAVDDLTYAFEHCPRGAEVNKARCAYYLVPARMLLGDLPRQAMLQRFNLHHYVPIVEAMREGSIQRLDSCLRDNQYGFIQAGTFLLVEKLKLFVHRRLFKRVALLHRVQDPAKADRLPLVKVQQALAWQGVDIDLDGVECIAANLIYRKLVKGYLSHQHRIAVLSKQDPFPALSAATLTDP</sequence>
<dbReference type="PANTHER" id="PTHR12732">
    <property type="entry name" value="UNCHARACTERIZED PROTEASOME COMPONENT REGION PCI-CONTAINING"/>
    <property type="match status" value="1"/>
</dbReference>
<comment type="caution">
    <text evidence="2">The sequence shown here is derived from an EMBL/GenBank/DDBJ whole genome shotgun (WGS) entry which is preliminary data.</text>
</comment>
<reference evidence="2 3" key="1">
    <citation type="submission" date="2023-10" db="EMBL/GenBank/DDBJ databases">
        <authorList>
            <person name="Maclean D."/>
            <person name="Macfadyen A."/>
        </authorList>
    </citation>
    <scope>NUCLEOTIDE SEQUENCE [LARGE SCALE GENOMIC DNA]</scope>
</reference>
<dbReference type="GO" id="GO:0003723">
    <property type="term" value="F:RNA binding"/>
    <property type="evidence" value="ECO:0007669"/>
    <property type="project" value="InterPro"/>
</dbReference>
<dbReference type="Gene3D" id="1.10.10.10">
    <property type="entry name" value="Winged helix-like DNA-binding domain superfamily/Winged helix DNA-binding domain"/>
    <property type="match status" value="1"/>
</dbReference>
<accession>A0AAV1IDJ7</accession>
<keyword evidence="3" id="KW-1185">Reference proteome</keyword>
<dbReference type="AlphaFoldDB" id="A0AAV1IDJ7"/>
<dbReference type="GO" id="GO:0000973">
    <property type="term" value="P:post-transcriptional tethering of RNA polymerase II gene DNA at nuclear periphery"/>
    <property type="evidence" value="ECO:0007669"/>
    <property type="project" value="TreeGrafter"/>
</dbReference>
<dbReference type="PROSITE" id="PS50250">
    <property type="entry name" value="PCI"/>
    <property type="match status" value="1"/>
</dbReference>
<dbReference type="GO" id="GO:0003690">
    <property type="term" value="F:double-stranded DNA binding"/>
    <property type="evidence" value="ECO:0007669"/>
    <property type="project" value="InterPro"/>
</dbReference>
<dbReference type="GO" id="GO:0070390">
    <property type="term" value="C:transcription export complex 2"/>
    <property type="evidence" value="ECO:0007669"/>
    <property type="project" value="TreeGrafter"/>
</dbReference>
<dbReference type="PANTHER" id="PTHR12732:SF0">
    <property type="entry name" value="PCI DOMAIN-CONTAINING PROTEIN 2"/>
    <property type="match status" value="1"/>
</dbReference>
<dbReference type="Pfam" id="PF01399">
    <property type="entry name" value="PCI"/>
    <property type="match status" value="1"/>
</dbReference>
<evidence type="ECO:0000259" key="1">
    <source>
        <dbReference type="PROSITE" id="PS50250"/>
    </source>
</evidence>
<dbReference type="GO" id="GO:0016973">
    <property type="term" value="P:poly(A)+ mRNA export from nucleus"/>
    <property type="evidence" value="ECO:0007669"/>
    <property type="project" value="TreeGrafter"/>
</dbReference>
<organism evidence="2 3">
    <name type="scientific">Coccomyxa viridis</name>
    <dbReference type="NCBI Taxonomy" id="1274662"/>
    <lineage>
        <taxon>Eukaryota</taxon>
        <taxon>Viridiplantae</taxon>
        <taxon>Chlorophyta</taxon>
        <taxon>core chlorophytes</taxon>
        <taxon>Trebouxiophyceae</taxon>
        <taxon>Trebouxiophyceae incertae sedis</taxon>
        <taxon>Coccomyxaceae</taxon>
        <taxon>Coccomyxa</taxon>
    </lineage>
</organism>
<name>A0AAV1IDJ7_9CHLO</name>
<feature type="domain" description="PCI" evidence="1">
    <location>
        <begin position="217"/>
        <end position="403"/>
    </location>
</feature>
<proteinExistence type="predicted"/>
<dbReference type="GO" id="GO:0006368">
    <property type="term" value="P:transcription elongation by RNA polymerase II"/>
    <property type="evidence" value="ECO:0007669"/>
    <property type="project" value="TreeGrafter"/>
</dbReference>